<accession>A0AAP2BIZ3</accession>
<evidence type="ECO:0000256" key="1">
    <source>
        <dbReference type="SAM" id="MobiDB-lite"/>
    </source>
</evidence>
<feature type="region of interest" description="Disordered" evidence="1">
    <location>
        <begin position="118"/>
        <end position="143"/>
    </location>
</feature>
<dbReference type="EMBL" id="JAGKON010000013">
    <property type="protein sequence ID" value="MBQ0600870.1"/>
    <property type="molecule type" value="Genomic_DNA"/>
</dbReference>
<feature type="signal peptide" evidence="2">
    <location>
        <begin position="1"/>
        <end position="21"/>
    </location>
</feature>
<proteinExistence type="predicted"/>
<gene>
    <name evidence="3" type="ORF">J7S78_13815</name>
</gene>
<feature type="chain" id="PRO_5043042642" evidence="2">
    <location>
        <begin position="22"/>
        <end position="143"/>
    </location>
</feature>
<evidence type="ECO:0000313" key="3">
    <source>
        <dbReference type="EMBL" id="MBQ0600870.1"/>
    </source>
</evidence>
<name>A0AAP2BIZ3_KLEOX</name>
<comment type="caution">
    <text evidence="3">The sequence shown here is derived from an EMBL/GenBank/DDBJ whole genome shotgun (WGS) entry which is preliminary data.</text>
</comment>
<keyword evidence="4" id="KW-1185">Reference proteome</keyword>
<keyword evidence="2" id="KW-0732">Signal</keyword>
<feature type="compositionally biased region" description="Basic and acidic residues" evidence="1">
    <location>
        <begin position="128"/>
        <end position="137"/>
    </location>
</feature>
<dbReference type="Proteomes" id="UP000673434">
    <property type="component" value="Unassembled WGS sequence"/>
</dbReference>
<organism evidence="3 4">
    <name type="scientific">Klebsiella oxytoca</name>
    <dbReference type="NCBI Taxonomy" id="571"/>
    <lineage>
        <taxon>Bacteria</taxon>
        <taxon>Pseudomonadati</taxon>
        <taxon>Pseudomonadota</taxon>
        <taxon>Gammaproteobacteria</taxon>
        <taxon>Enterobacterales</taxon>
        <taxon>Enterobacteriaceae</taxon>
        <taxon>Klebsiella/Raoultella group</taxon>
        <taxon>Klebsiella</taxon>
    </lineage>
</organism>
<sequence>MQMKNTILVGALMLISAFATAAGEPLAKEGAHEVIKAYTSAIVATYACRTTLDGGNGQYHQALSAAEEAFTRATDDRDKAKMMIAVLEKRIENEDPGAQLTRQFDEVNAGPELRKKSCEQLVSGSEQRATEASERFKLNTRAQ</sequence>
<evidence type="ECO:0000313" key="4">
    <source>
        <dbReference type="Proteomes" id="UP000673434"/>
    </source>
</evidence>
<protein>
    <submittedName>
        <fullName evidence="3">Uncharacterized protein</fullName>
    </submittedName>
</protein>
<reference evidence="3 4" key="1">
    <citation type="submission" date="2021-03" db="EMBL/GenBank/DDBJ databases">
        <authorList>
            <person name="Stanton E."/>
        </authorList>
    </citation>
    <scope>NUCLEOTIDE SEQUENCE [LARGE SCALE GENOMIC DNA]</scope>
    <source>
        <strain evidence="3 4">2020EL-00037</strain>
    </source>
</reference>
<dbReference type="RefSeq" id="WP_210846273.1">
    <property type="nucleotide sequence ID" value="NZ_JAGKON010000013.1"/>
</dbReference>
<evidence type="ECO:0000256" key="2">
    <source>
        <dbReference type="SAM" id="SignalP"/>
    </source>
</evidence>
<dbReference type="AlphaFoldDB" id="A0AAP2BIZ3"/>